<dbReference type="PANTHER" id="PTHR30523:SF32">
    <property type="entry name" value="PHOSPHOENOLPYRUVATE CARBOXYLASE"/>
    <property type="match status" value="1"/>
</dbReference>
<dbReference type="InterPro" id="IPR021135">
    <property type="entry name" value="PEP_COase"/>
</dbReference>
<dbReference type="GO" id="GO:0015977">
    <property type="term" value="P:carbon fixation"/>
    <property type="evidence" value="ECO:0007669"/>
    <property type="project" value="InterPro"/>
</dbReference>
<evidence type="ECO:0000313" key="4">
    <source>
        <dbReference type="EMBL" id="OGH00801.1"/>
    </source>
</evidence>
<dbReference type="PANTHER" id="PTHR30523">
    <property type="entry name" value="PHOSPHOENOLPYRUVATE CARBOXYLASE"/>
    <property type="match status" value="1"/>
</dbReference>
<comment type="caution">
    <text evidence="4">The sequence shown here is derived from an EMBL/GenBank/DDBJ whole genome shotgun (WGS) entry which is preliminary data.</text>
</comment>
<comment type="function">
    <text evidence="1">Forms oxaloacetate, a four-carbon dicarboxylic acid source for the tricarboxylic acid cycle.</text>
</comment>
<dbReference type="GO" id="GO:0005829">
    <property type="term" value="C:cytosol"/>
    <property type="evidence" value="ECO:0007669"/>
    <property type="project" value="TreeGrafter"/>
</dbReference>
<accession>A0A1F6GS25</accession>
<dbReference type="InterPro" id="IPR015813">
    <property type="entry name" value="Pyrv/PenolPyrv_kinase-like_dom"/>
</dbReference>
<dbReference type="SUPFAM" id="SSF51621">
    <property type="entry name" value="Phosphoenolpyruvate/pyruvate domain"/>
    <property type="match status" value="1"/>
</dbReference>
<evidence type="ECO:0000256" key="3">
    <source>
        <dbReference type="PROSITE-ProRule" id="PRU10112"/>
    </source>
</evidence>
<gene>
    <name evidence="4" type="ORF">A2557_03765</name>
</gene>
<feature type="active site" evidence="3">
    <location>
        <position position="568"/>
    </location>
</feature>
<dbReference type="InterPro" id="IPR033129">
    <property type="entry name" value="PEPCASE_His_AS"/>
</dbReference>
<dbReference type="Gene3D" id="1.20.1440.90">
    <property type="entry name" value="Phosphoenolpyruvate/pyruvate domain"/>
    <property type="match status" value="1"/>
</dbReference>
<name>A0A1F6GS25_9PROT</name>
<organism evidence="4 5">
    <name type="scientific">Candidatus Lambdaproteobacteria bacterium RIFOXYD2_FULL_56_26</name>
    <dbReference type="NCBI Taxonomy" id="1817773"/>
    <lineage>
        <taxon>Bacteria</taxon>
        <taxon>Pseudomonadati</taxon>
        <taxon>Pseudomonadota</taxon>
        <taxon>Candidatus Lambdaproteobacteria</taxon>
    </lineage>
</organism>
<evidence type="ECO:0000313" key="5">
    <source>
        <dbReference type="Proteomes" id="UP000177583"/>
    </source>
</evidence>
<protein>
    <recommendedName>
        <fullName evidence="2">Phosphoenolpyruvate carboxylase</fullName>
    </recommendedName>
</protein>
<dbReference type="PROSITE" id="PS00393">
    <property type="entry name" value="PEPCASE_2"/>
    <property type="match status" value="1"/>
</dbReference>
<sequence length="902" mass="102232">MPNRHKETHYLLGCFSEILQEIGETELAALVPPSSSPSPSANIGAGKLAQFYSVVFQLQNIAEENRFAHQRREKEKNGELIPGLWSHALSELKGKGIDLTQVEQAWSSVHVEPVLTAHPTEAKRITLLEYHREIFFLLKQLENPHWSPQELFDFKVKIKAIIERIWRTGELYIQKPNLDKEFKNILFYLTRIFPNALEVIDERLVWSWLNAGGSEDWVDQIAQYPRLSFGNWVGGDRDGHPMVSAELTGQTLLKLRMEALKLASDSLYALGRKLGLSDQLQQVPRSLRQRTQELLAETQGAGHKVMALNDREPWRQFINLLLLKLPITNTHGAWEPKLEPYSYASSVRLLEDLELLYRSLLEIGAKGVARAEVRKTYRLVKTFGFHLAALDIRQNSAFHDLAMSQILVHLGIEGGAEFGSWSEQRRLDFINRELQSTRPFLLPEVRVGKEADEVRDCYQVLAKHIGLYGINGLGSLIVSMTRSLSDLLLVYLFAREAGLVLQKENQLYCLLQVVPLLETINDLEKGPEILGPFLDHPVNKASLVEIKKEKHRGSQIQQVMVGYSDSNKDGGILASQWSLYKAQRQMAQLGEQAGVYIRFFHGRGGSIGRGAGPTNRFLAALPASSMNGSFRMTEQGESISQKYAYRTTAVYNLELLMAGVSLQGIANQQGQSGPNPLEPAMEKLSSYSREAYSRLVQDPEFIQFFSEATPIDLLEFSRIGSRPARRSGKRSLEDLRAIPWVFSWNQSRFFLPSWYGAGSALAQLKAEDPKEWASFESQIGDNNLNYLMQNIRRSLKLANLEVMNLYASMVGDGGMRQRMLGLIVEEYQKTRTLMDQLFAPWPSVSYERFSRSIDQREEGLVRLHEQQVRLLGLWRPERQDPVLLEELLLTVNGIATGLKNTG</sequence>
<dbReference type="AlphaFoldDB" id="A0A1F6GS25"/>
<dbReference type="PRINTS" id="PR00150">
    <property type="entry name" value="PEPCARBXLASE"/>
</dbReference>
<dbReference type="Pfam" id="PF00311">
    <property type="entry name" value="PEPcase"/>
    <property type="match status" value="1"/>
</dbReference>
<dbReference type="Proteomes" id="UP000177583">
    <property type="component" value="Unassembled WGS sequence"/>
</dbReference>
<dbReference type="EMBL" id="MFNF01000042">
    <property type="protein sequence ID" value="OGH00801.1"/>
    <property type="molecule type" value="Genomic_DNA"/>
</dbReference>
<evidence type="ECO:0000256" key="1">
    <source>
        <dbReference type="ARBA" id="ARBA00003670"/>
    </source>
</evidence>
<dbReference type="GO" id="GO:0008964">
    <property type="term" value="F:phosphoenolpyruvate carboxylase activity"/>
    <property type="evidence" value="ECO:0007669"/>
    <property type="project" value="InterPro"/>
</dbReference>
<proteinExistence type="predicted"/>
<dbReference type="GO" id="GO:0006099">
    <property type="term" value="P:tricarboxylic acid cycle"/>
    <property type="evidence" value="ECO:0007669"/>
    <property type="project" value="InterPro"/>
</dbReference>
<reference evidence="4 5" key="1">
    <citation type="journal article" date="2016" name="Nat. Commun.">
        <title>Thousands of microbial genomes shed light on interconnected biogeochemical processes in an aquifer system.</title>
        <authorList>
            <person name="Anantharaman K."/>
            <person name="Brown C.T."/>
            <person name="Hug L.A."/>
            <person name="Sharon I."/>
            <person name="Castelle C.J."/>
            <person name="Probst A.J."/>
            <person name="Thomas B.C."/>
            <person name="Singh A."/>
            <person name="Wilkins M.J."/>
            <person name="Karaoz U."/>
            <person name="Brodie E.L."/>
            <person name="Williams K.H."/>
            <person name="Hubbard S.S."/>
            <person name="Banfield J.F."/>
        </authorList>
    </citation>
    <scope>NUCLEOTIDE SEQUENCE [LARGE SCALE GENOMIC DNA]</scope>
</reference>
<evidence type="ECO:0000256" key="2">
    <source>
        <dbReference type="ARBA" id="ARBA00022419"/>
    </source>
</evidence>